<dbReference type="HOGENOM" id="CLU_947333_0_0_1"/>
<dbReference type="Pfam" id="PF08642">
    <property type="entry name" value="Rxt3"/>
    <property type="match status" value="1"/>
</dbReference>
<gene>
    <name evidence="1" type="primary">TDEL0E00990</name>
    <name evidence="1" type="ORF">TDEL_0E00990</name>
</gene>
<dbReference type="InterPro" id="IPR013951">
    <property type="entry name" value="Rxt3"/>
</dbReference>
<dbReference type="InParanoid" id="G8ZUP8"/>
<dbReference type="GeneID" id="11503743"/>
<dbReference type="AlphaFoldDB" id="G8ZUP8"/>
<dbReference type="GO" id="GO:0016479">
    <property type="term" value="P:negative regulation of transcription by RNA polymerase I"/>
    <property type="evidence" value="ECO:0007669"/>
    <property type="project" value="EnsemblFungi"/>
</dbReference>
<dbReference type="FunCoup" id="G8ZUP8">
    <property type="interactions" value="208"/>
</dbReference>
<dbReference type="EMBL" id="HE616746">
    <property type="protein sequence ID" value="CCE92342.1"/>
    <property type="molecule type" value="Genomic_DNA"/>
</dbReference>
<dbReference type="GO" id="GO:0033698">
    <property type="term" value="C:Rpd3L complex"/>
    <property type="evidence" value="ECO:0007669"/>
    <property type="project" value="EnsemblFungi"/>
</dbReference>
<organism evidence="1 2">
    <name type="scientific">Torulaspora delbrueckii</name>
    <name type="common">Yeast</name>
    <name type="synonym">Candida colliculosa</name>
    <dbReference type="NCBI Taxonomy" id="4950"/>
    <lineage>
        <taxon>Eukaryota</taxon>
        <taxon>Fungi</taxon>
        <taxon>Dikarya</taxon>
        <taxon>Ascomycota</taxon>
        <taxon>Saccharomycotina</taxon>
        <taxon>Saccharomycetes</taxon>
        <taxon>Saccharomycetales</taxon>
        <taxon>Saccharomycetaceae</taxon>
        <taxon>Torulaspora</taxon>
    </lineage>
</organism>
<evidence type="ECO:0000313" key="1">
    <source>
        <dbReference type="EMBL" id="CCE92342.1"/>
    </source>
</evidence>
<dbReference type="STRING" id="1076872.G8ZUP8"/>
<protein>
    <submittedName>
        <fullName evidence="1">Uncharacterized protein</fullName>
    </submittedName>
</protein>
<dbReference type="OrthoDB" id="3596986at2759"/>
<dbReference type="RefSeq" id="XP_003681553.1">
    <property type="nucleotide sequence ID" value="XM_003681505.1"/>
</dbReference>
<dbReference type="KEGG" id="tdl:TDEL_0E00990"/>
<name>G8ZUP8_TORDE</name>
<dbReference type="eggNOG" id="KOG4843">
    <property type="taxonomic scope" value="Eukaryota"/>
</dbReference>
<keyword evidence="2" id="KW-1185">Reference proteome</keyword>
<reference evidence="1 2" key="1">
    <citation type="journal article" date="2011" name="Proc. Natl. Acad. Sci. U.S.A.">
        <title>Evolutionary erosion of yeast sex chromosomes by mating-type switching accidents.</title>
        <authorList>
            <person name="Gordon J.L."/>
            <person name="Armisen D."/>
            <person name="Proux-Wera E."/>
            <person name="Oheigeartaigh S.S."/>
            <person name="Byrne K.P."/>
            <person name="Wolfe K.H."/>
        </authorList>
    </citation>
    <scope>NUCLEOTIDE SEQUENCE [LARGE SCALE GENOMIC DNA]</scope>
    <source>
        <strain evidence="2">ATCC 10662 / CBS 1146 / NBRC 0425 / NCYC 2629 / NRRL Y-866</strain>
    </source>
</reference>
<sequence>MATDAYDLNEAYRQTQSQIYNLQETILNSAKHSGSADERSARDLQMVADREPQTTEVRSTQVLEYVLNKYGSAPRESLGTLMYHAYKTGSFENNDDEKRLLDDPFAVSMPRPFLPALSEDSINKLITIRVFYEDLRDSFNHSNAPRARNNEIWGCQVYTDDSEPLLVLRHCGLSLADFNGTSRTPANLDNQDFVQGAVPPDNAPFDLEMDLLILPRLEQYASVEQYGVLSRSWGVDAPTPHDGLSYGIYEIRIATRDTSTRNIDQSDQQQITLKW</sequence>
<evidence type="ECO:0000313" key="2">
    <source>
        <dbReference type="Proteomes" id="UP000005627"/>
    </source>
</evidence>
<dbReference type="Proteomes" id="UP000005627">
    <property type="component" value="Chromosome 5"/>
</dbReference>
<proteinExistence type="predicted"/>
<accession>G8ZUP8</accession>